<dbReference type="EMBL" id="JAINDJ010000007">
    <property type="protein sequence ID" value="KAG9441316.1"/>
    <property type="molecule type" value="Genomic_DNA"/>
</dbReference>
<dbReference type="PROSITE" id="PS52045">
    <property type="entry name" value="NEPROSIN_PEP_CD"/>
    <property type="match status" value="2"/>
</dbReference>
<evidence type="ECO:0000313" key="3">
    <source>
        <dbReference type="EMBL" id="KAG9441316.1"/>
    </source>
</evidence>
<dbReference type="PANTHER" id="PTHR31589">
    <property type="entry name" value="PROTEIN, PUTATIVE (DUF239)-RELATED-RELATED"/>
    <property type="match status" value="1"/>
</dbReference>
<dbReference type="Proteomes" id="UP000825729">
    <property type="component" value="Unassembled WGS sequence"/>
</dbReference>
<proteinExistence type="inferred from homology"/>
<sequence length="1126" mass="126850">MGKGINLLRRVQVVGGGCGSSFDGEEAHSPRRSGRASARGLSSTIRLSLLLARKVLSWHADAMASLPREVKKKNVTHRAPLLAISLGRVIWWTMQAVGSVGQLLLPLILPSWSAPIWLLSVKMKYRERVMGLILVSPVCKSPSWTEWLCNKLMSNVLYYYGMCNMVKEMLLQRYFITWSGDLRFTGIPELDLCWLQSFWDKALLMMMMMIGMRSIEAFEDLLELCPRLEYVLQWCQELCRGHGHTIQLNSRIMLPALRSLQKAITRLHQDLADTCTSNEYLLKEGLRHCHHGSSDRWAIVCLGCCSFWFRLPKDFERFLIYLLEIIYVRMKKYLAAVNKTPVKTIKTRDGDVFHCLLWESQIFTDQFCLLDVLIWLSFSPASRKLNWGFSLFGLLFMLVLVSHGFCEFFYVSVEEYVKMKEFLASVNKTPVKTITLEPPSYPPMKKLRRPSSYITVMTDNDGEEDACPLGTVPMTRVHMEDLLKFGSVENYKSKYGRSGYNALGQTQKHQYAVKRTLGGPFYGTQVTMNVWNPVIDTSQHQVFSLAQLWICNQQGSDIDTVEVGWHVYPAFHGGSTTTRLFVYFTGNNYGPGSCYNTRCGFVQVHNKVTPGMTLPKVSNCGGTQENITISVYKNDTSGDWWLGYEDSNGYRAVGYWPKKLFKYMDKESNRIDWGGETASYVGSGTTYAPMGSGHFPSEGYKKAAYMSNMKIKDSSKNFVDAPSNLMPDTPTPNCYKLGDNSADIFDVSVEEYVKMKEFLASVNKTPVKTITTKDGDVFDCVDIYKQPSLDHPLLRDHVVQLEPASYAPMKKLRRPSPYIAMMTENEGEEDACPLGTVPMTRVHMEDLLKFGSVENYNSKYGRSGYNPLGQRRDKHQYAVKRTLGGPFYGTQVTTNVWKPVIDTYHHQVFSLAQLWILNQQVSDMDSVEVGWHVCPALYGGSTTTRLFVFFTGNNYGPGSCYNTKCGFVQVHNKVTPGMTLPKVSKYGGTQENITLSAYKDDTSGDWWLGYEDSNGYAPVGYWPKKLFKNLDKGSNRIDWGGETTSYVGSGTTYAPMGSGHFPSEGYKKAAYMSNMKIKDSSGNFVDAPSNLTPDTPTPNCYKLGDNSADVATIGPHFYFGGPGGTC</sequence>
<dbReference type="InterPro" id="IPR053168">
    <property type="entry name" value="Glutamic_endopeptidase"/>
</dbReference>
<dbReference type="InterPro" id="IPR007148">
    <property type="entry name" value="SSU_processome_Utp12"/>
</dbReference>
<dbReference type="InterPro" id="IPR004314">
    <property type="entry name" value="Neprosin"/>
</dbReference>
<evidence type="ECO:0000259" key="2">
    <source>
        <dbReference type="PROSITE" id="PS52045"/>
    </source>
</evidence>
<evidence type="ECO:0000313" key="4">
    <source>
        <dbReference type="Proteomes" id="UP000825729"/>
    </source>
</evidence>
<dbReference type="InterPro" id="IPR029058">
    <property type="entry name" value="AB_hydrolase_fold"/>
</dbReference>
<feature type="domain" description="Neprosin PEP catalytic" evidence="2">
    <location>
        <begin position="503"/>
        <end position="766"/>
    </location>
</feature>
<dbReference type="Pfam" id="PF04003">
    <property type="entry name" value="Utp12"/>
    <property type="match status" value="1"/>
</dbReference>
<dbReference type="Pfam" id="PF14365">
    <property type="entry name" value="Neprosin_AP"/>
    <property type="match status" value="1"/>
</dbReference>
<gene>
    <name evidence="3" type="ORF">H6P81_017170</name>
</gene>
<feature type="domain" description="Neprosin PEP catalytic" evidence="2">
    <location>
        <begin position="869"/>
        <end position="1126"/>
    </location>
</feature>
<dbReference type="Gene3D" id="3.40.50.1820">
    <property type="entry name" value="alpha/beta hydrolase"/>
    <property type="match status" value="1"/>
</dbReference>
<accession>A0AAV7E0F8</accession>
<evidence type="ECO:0000256" key="1">
    <source>
        <dbReference type="ARBA" id="ARBA00005598"/>
    </source>
</evidence>
<protein>
    <recommendedName>
        <fullName evidence="2">Neprosin PEP catalytic domain-containing protein</fullName>
    </recommendedName>
</protein>
<dbReference type="AlphaFoldDB" id="A0AAV7E0F8"/>
<comment type="caution">
    <text evidence="3">The sequence shown here is derived from an EMBL/GenBank/DDBJ whole genome shotgun (WGS) entry which is preliminary data.</text>
</comment>
<comment type="similarity">
    <text evidence="1">Belongs to the NDRG family.</text>
</comment>
<dbReference type="Pfam" id="PF03096">
    <property type="entry name" value="Ndr"/>
    <property type="match status" value="1"/>
</dbReference>
<dbReference type="Pfam" id="PF03080">
    <property type="entry name" value="Neprosin"/>
    <property type="match status" value="2"/>
</dbReference>
<dbReference type="InterPro" id="IPR004142">
    <property type="entry name" value="NDRG"/>
</dbReference>
<dbReference type="InterPro" id="IPR025521">
    <property type="entry name" value="Neprosin_propep"/>
</dbReference>
<dbReference type="Gene3D" id="3.90.1320.10">
    <property type="entry name" value="Outer-capsid protein sigma 3, large lobe"/>
    <property type="match status" value="2"/>
</dbReference>
<name>A0AAV7E0F8_ARIFI</name>
<dbReference type="PANTHER" id="PTHR31589:SF246">
    <property type="entry name" value="CARBOXYL-TERMINAL PEPTIDASE"/>
    <property type="match status" value="1"/>
</dbReference>
<organism evidence="3 4">
    <name type="scientific">Aristolochia fimbriata</name>
    <name type="common">White veined hardy Dutchman's pipe vine</name>
    <dbReference type="NCBI Taxonomy" id="158543"/>
    <lineage>
        <taxon>Eukaryota</taxon>
        <taxon>Viridiplantae</taxon>
        <taxon>Streptophyta</taxon>
        <taxon>Embryophyta</taxon>
        <taxon>Tracheophyta</taxon>
        <taxon>Spermatophyta</taxon>
        <taxon>Magnoliopsida</taxon>
        <taxon>Magnoliidae</taxon>
        <taxon>Piperales</taxon>
        <taxon>Aristolochiaceae</taxon>
        <taxon>Aristolochia</taxon>
    </lineage>
</organism>
<reference evidence="3 4" key="1">
    <citation type="submission" date="2021-07" db="EMBL/GenBank/DDBJ databases">
        <title>The Aristolochia fimbriata genome: insights into angiosperm evolution, floral development and chemical biosynthesis.</title>
        <authorList>
            <person name="Jiao Y."/>
        </authorList>
    </citation>
    <scope>NUCLEOTIDE SEQUENCE [LARGE SCALE GENOMIC DNA]</scope>
    <source>
        <strain evidence="3">IBCAS-2021</strain>
        <tissue evidence="3">Leaf</tissue>
    </source>
</reference>
<keyword evidence="4" id="KW-1185">Reference proteome</keyword>